<dbReference type="STRING" id="166486.ERS852572_02428"/>
<sequence length="39" mass="4765">MERSKLIRIHIDDDKRQVVNVITYLKYSYEEGYVKVKAY</sequence>
<accession>A0A173UYW9</accession>
<evidence type="ECO:0000313" key="2">
    <source>
        <dbReference type="Proteomes" id="UP000095350"/>
    </source>
</evidence>
<dbReference type="Proteomes" id="UP000095350">
    <property type="component" value="Unassembled WGS sequence"/>
</dbReference>
<evidence type="ECO:0000313" key="1">
    <source>
        <dbReference type="EMBL" id="CUN20239.1"/>
    </source>
</evidence>
<dbReference type="PaxDb" id="166486-ERS852572_02428"/>
<organism evidence="1 2">
    <name type="scientific">Roseburia intestinalis</name>
    <dbReference type="NCBI Taxonomy" id="166486"/>
    <lineage>
        <taxon>Bacteria</taxon>
        <taxon>Bacillati</taxon>
        <taxon>Bacillota</taxon>
        <taxon>Clostridia</taxon>
        <taxon>Lachnospirales</taxon>
        <taxon>Lachnospiraceae</taxon>
        <taxon>Roseburia</taxon>
    </lineage>
</organism>
<dbReference type="AlphaFoldDB" id="A0A173UYW9"/>
<gene>
    <name evidence="1" type="ORF">ERS852572_02428</name>
</gene>
<reference evidence="1 2" key="1">
    <citation type="submission" date="2015-09" db="EMBL/GenBank/DDBJ databases">
        <authorList>
            <consortium name="Pathogen Informatics"/>
        </authorList>
    </citation>
    <scope>NUCLEOTIDE SEQUENCE [LARGE SCALE GENOMIC DNA]</scope>
    <source>
        <strain evidence="1 2">2789STDY5834960</strain>
    </source>
</reference>
<name>A0A173UYW9_9FIRM</name>
<dbReference type="EMBL" id="CYXZ01000018">
    <property type="protein sequence ID" value="CUN20239.1"/>
    <property type="molecule type" value="Genomic_DNA"/>
</dbReference>
<proteinExistence type="predicted"/>
<protein>
    <submittedName>
        <fullName evidence="1">Uncharacterized protein</fullName>
    </submittedName>
</protein>